<comment type="caution">
    <text evidence="6">The sequence shown here is derived from an EMBL/GenBank/DDBJ whole genome shotgun (WGS) entry which is preliminary data.</text>
</comment>
<dbReference type="PANTHER" id="PTHR32071:SF121">
    <property type="entry name" value="SIGMA L-DEPENDENT TRANSCRIPTIONAL REGULATOR YQIR-RELATED"/>
    <property type="match status" value="1"/>
</dbReference>
<dbReference type="SUPFAM" id="SSF52540">
    <property type="entry name" value="P-loop containing nucleoside triphosphate hydrolases"/>
    <property type="match status" value="1"/>
</dbReference>
<protein>
    <submittedName>
        <fullName evidence="6">Sigma-54 dependent transcriptional regulator</fullName>
    </submittedName>
</protein>
<dbReference type="PANTHER" id="PTHR32071">
    <property type="entry name" value="TRANSCRIPTIONAL REGULATORY PROTEIN"/>
    <property type="match status" value="1"/>
</dbReference>
<dbReference type="InterPro" id="IPR058031">
    <property type="entry name" value="AAA_lid_NorR"/>
</dbReference>
<dbReference type="PRINTS" id="PR01590">
    <property type="entry name" value="HTHFIS"/>
</dbReference>
<keyword evidence="3" id="KW-0805">Transcription regulation</keyword>
<dbReference type="InterPro" id="IPR002197">
    <property type="entry name" value="HTH_Fis"/>
</dbReference>
<dbReference type="RefSeq" id="WP_264733055.1">
    <property type="nucleotide sequence ID" value="NZ_JAPDNR010000001.1"/>
</dbReference>
<dbReference type="Gene3D" id="1.10.8.60">
    <property type="match status" value="1"/>
</dbReference>
<keyword evidence="1" id="KW-0547">Nucleotide-binding</keyword>
<evidence type="ECO:0000256" key="2">
    <source>
        <dbReference type="ARBA" id="ARBA00022840"/>
    </source>
</evidence>
<dbReference type="InterPro" id="IPR002078">
    <property type="entry name" value="Sigma_54_int"/>
</dbReference>
<evidence type="ECO:0000256" key="1">
    <source>
        <dbReference type="ARBA" id="ARBA00022741"/>
    </source>
</evidence>
<proteinExistence type="predicted"/>
<keyword evidence="4" id="KW-0804">Transcription</keyword>
<gene>
    <name evidence="6" type="ORF">OL497_20220</name>
</gene>
<dbReference type="Pfam" id="PF02954">
    <property type="entry name" value="HTH_8"/>
    <property type="match status" value="1"/>
</dbReference>
<dbReference type="PROSITE" id="PS50045">
    <property type="entry name" value="SIGMA54_INTERACT_4"/>
    <property type="match status" value="1"/>
</dbReference>
<dbReference type="SUPFAM" id="SSF46689">
    <property type="entry name" value="Homeodomain-like"/>
    <property type="match status" value="1"/>
</dbReference>
<dbReference type="InterPro" id="IPR003593">
    <property type="entry name" value="AAA+_ATPase"/>
</dbReference>
<dbReference type="InterPro" id="IPR027417">
    <property type="entry name" value="P-loop_NTPase"/>
</dbReference>
<dbReference type="Pfam" id="PF00158">
    <property type="entry name" value="Sigma54_activat"/>
    <property type="match status" value="1"/>
</dbReference>
<dbReference type="Pfam" id="PF25601">
    <property type="entry name" value="AAA_lid_14"/>
    <property type="match status" value="1"/>
</dbReference>
<dbReference type="CDD" id="cd00009">
    <property type="entry name" value="AAA"/>
    <property type="match status" value="1"/>
</dbReference>
<evidence type="ECO:0000259" key="5">
    <source>
        <dbReference type="PROSITE" id="PS50045"/>
    </source>
</evidence>
<evidence type="ECO:0000313" key="6">
    <source>
        <dbReference type="EMBL" id="MCW3486239.1"/>
    </source>
</evidence>
<dbReference type="InterPro" id="IPR025662">
    <property type="entry name" value="Sigma_54_int_dom_ATP-bd_1"/>
</dbReference>
<accession>A0ABT3IQJ7</accession>
<dbReference type="Gene3D" id="3.40.50.300">
    <property type="entry name" value="P-loop containing nucleotide triphosphate hydrolases"/>
    <property type="match status" value="1"/>
</dbReference>
<keyword evidence="2" id="KW-0067">ATP-binding</keyword>
<dbReference type="EMBL" id="JAPDNS010000002">
    <property type="protein sequence ID" value="MCW3486239.1"/>
    <property type="molecule type" value="Genomic_DNA"/>
</dbReference>
<dbReference type="SMART" id="SM00382">
    <property type="entry name" value="AAA"/>
    <property type="match status" value="1"/>
</dbReference>
<reference evidence="6 7" key="1">
    <citation type="submission" date="2022-10" db="EMBL/GenBank/DDBJ databases">
        <title>Chitinophaga nivalis PC15 sp. nov., isolated from Pyeongchang county, South Korea.</title>
        <authorList>
            <person name="Trinh H.N."/>
        </authorList>
    </citation>
    <scope>NUCLEOTIDE SEQUENCE [LARGE SCALE GENOMIC DNA]</scope>
    <source>
        <strain evidence="6 7">PC14</strain>
    </source>
</reference>
<evidence type="ECO:0000313" key="7">
    <source>
        <dbReference type="Proteomes" id="UP001207742"/>
    </source>
</evidence>
<feature type="domain" description="Sigma-54 factor interaction" evidence="5">
    <location>
        <begin position="12"/>
        <end position="241"/>
    </location>
</feature>
<keyword evidence="7" id="KW-1185">Reference proteome</keyword>
<dbReference type="PROSITE" id="PS00675">
    <property type="entry name" value="SIGMA54_INTERACT_1"/>
    <property type="match status" value="1"/>
</dbReference>
<dbReference type="Gene3D" id="1.10.10.60">
    <property type="entry name" value="Homeodomain-like"/>
    <property type="match status" value="1"/>
</dbReference>
<name>A0ABT3IQJ7_9BACT</name>
<dbReference type="InterPro" id="IPR009057">
    <property type="entry name" value="Homeodomain-like_sf"/>
</dbReference>
<evidence type="ECO:0000256" key="3">
    <source>
        <dbReference type="ARBA" id="ARBA00023015"/>
    </source>
</evidence>
<dbReference type="Proteomes" id="UP001207742">
    <property type="component" value="Unassembled WGS sequence"/>
</dbReference>
<evidence type="ECO:0000256" key="4">
    <source>
        <dbReference type="ARBA" id="ARBA00023163"/>
    </source>
</evidence>
<organism evidence="6 7">
    <name type="scientific">Chitinophaga nivalis</name>
    <dbReference type="NCBI Taxonomy" id="2991709"/>
    <lineage>
        <taxon>Bacteria</taxon>
        <taxon>Pseudomonadati</taxon>
        <taxon>Bacteroidota</taxon>
        <taxon>Chitinophagia</taxon>
        <taxon>Chitinophagales</taxon>
        <taxon>Chitinophagaceae</taxon>
        <taxon>Chitinophaga</taxon>
    </lineage>
</organism>
<sequence>MDIQAIKNRFGIIGNSPALNYALQVAVQVANTDLTVLINGESGVGKEVFSQIIHALSARKHNPFIAVNCGAIPEGTIDSELFGHEKGSFTGAVDSRKGYFETVNGGTIFLDEIGEMPLGTQARLLRVLETGEYIRVGSSKVQKTDVRVIAATNRDLLERTQHGKFREDLYYRLNTVPIRVPALRDRKEDIPLLFRKFSVDFSEKYKTPSIQLDEEARTLLVNYPWRGNVRELKNIAEQISVLSSDKLVTGSDLKRFLPEIPEVNRLPMLAAPQQQSGNDFASERDILYKLFFDMKKDVTEVKKMFFDILQNPSMAHPTEYHHPDNHVLHTYPSTAEVNTPAATNIGNAQPIILQDNKIDLHEEVEETLSIADKEKELIVKALKKHKGKRKDAALDLGISERTLYRKLKEYNIAE</sequence>